<keyword evidence="6 8" id="KW-0456">Lyase</keyword>
<dbReference type="NCBIfam" id="TIGR01182">
    <property type="entry name" value="eda"/>
    <property type="match status" value="1"/>
</dbReference>
<comment type="catalytic activity">
    <reaction evidence="1">
        <text>2-dehydro-3-deoxy-6-phospho-D-gluconate = D-glyceraldehyde 3-phosphate + pyruvate</text>
        <dbReference type="Rhea" id="RHEA:17089"/>
        <dbReference type="ChEBI" id="CHEBI:15361"/>
        <dbReference type="ChEBI" id="CHEBI:57569"/>
        <dbReference type="ChEBI" id="CHEBI:59776"/>
        <dbReference type="EC" id="4.1.2.14"/>
    </reaction>
</comment>
<dbReference type="EMBL" id="CP002778">
    <property type="protein sequence ID" value="AEG34656.1"/>
    <property type="molecule type" value="Genomic_DNA"/>
</dbReference>
<organism evidence="8 9">
    <name type="scientific">Thermus thermophilus (strain SG0.5JP17-16)</name>
    <dbReference type="NCBI Taxonomy" id="762633"/>
    <lineage>
        <taxon>Bacteria</taxon>
        <taxon>Thermotogati</taxon>
        <taxon>Deinococcota</taxon>
        <taxon>Deinococci</taxon>
        <taxon>Thermales</taxon>
        <taxon>Thermaceae</taxon>
        <taxon>Thermus</taxon>
    </lineage>
</organism>
<dbReference type="EC" id="4.1.2.14" evidence="5"/>
<protein>
    <recommendedName>
        <fullName evidence="5">2-dehydro-3-deoxy-phosphogluconate aldolase</fullName>
        <ecNumber evidence="5">4.1.2.14</ecNumber>
    </recommendedName>
</protein>
<evidence type="ECO:0000256" key="1">
    <source>
        <dbReference type="ARBA" id="ARBA00000654"/>
    </source>
</evidence>
<dbReference type="HOGENOM" id="CLU_077795_1_1_0"/>
<keyword evidence="8" id="KW-0614">Plasmid</keyword>
<dbReference type="PANTHER" id="PTHR30246:SF1">
    <property type="entry name" value="2-DEHYDRO-3-DEOXY-6-PHOSPHOGALACTONATE ALDOLASE-RELATED"/>
    <property type="match status" value="1"/>
</dbReference>
<dbReference type="PANTHER" id="PTHR30246">
    <property type="entry name" value="2-KETO-3-DEOXY-6-PHOSPHOGLUCONATE ALDOLASE"/>
    <property type="match status" value="1"/>
</dbReference>
<evidence type="ECO:0000256" key="6">
    <source>
        <dbReference type="ARBA" id="ARBA00023239"/>
    </source>
</evidence>
<comment type="pathway">
    <text evidence="2">Carbohydrate acid metabolism; 2-dehydro-3-deoxy-D-gluconate degradation; D-glyceraldehyde 3-phosphate and pyruvate from 2-dehydro-3-deoxy-D-gluconate: step 2/2.</text>
</comment>
<dbReference type="InterPro" id="IPR031337">
    <property type="entry name" value="KDPG/KHG_AS_1"/>
</dbReference>
<evidence type="ECO:0000256" key="4">
    <source>
        <dbReference type="ARBA" id="ARBA00011233"/>
    </source>
</evidence>
<evidence type="ECO:0000256" key="2">
    <source>
        <dbReference type="ARBA" id="ARBA00004736"/>
    </source>
</evidence>
<evidence type="ECO:0000256" key="7">
    <source>
        <dbReference type="ARBA" id="ARBA00023277"/>
    </source>
</evidence>
<dbReference type="InterPro" id="IPR000887">
    <property type="entry name" value="Aldlse_KDPG_KHG"/>
</dbReference>
<reference evidence="8 9" key="1">
    <citation type="submission" date="2011-05" db="EMBL/GenBank/DDBJ databases">
        <title>Complete sequence of plasmid of Thermus thermophilus SG0.5JP17-16.</title>
        <authorList>
            <consortium name="US DOE Joint Genome Institute"/>
            <person name="Lucas S."/>
            <person name="Han J."/>
            <person name="Lapidus A."/>
            <person name="Cheng J.-F."/>
            <person name="Goodwin L."/>
            <person name="Pitluck S."/>
            <person name="Peters L."/>
            <person name="Mikhailova N."/>
            <person name="Teshima H."/>
            <person name="Han C."/>
            <person name="Tapia R."/>
            <person name="Land M."/>
            <person name="Hauser L."/>
            <person name="Kyrpides N."/>
            <person name="Ivanova N."/>
            <person name="Pagani I."/>
            <person name="Allgaier M."/>
            <person name="Hugenholtz P."/>
            <person name="Singer S."/>
            <person name="Gladden J."/>
            <person name="Woyke T."/>
        </authorList>
    </citation>
    <scope>NUCLEOTIDE SEQUENCE [LARGE SCALE GENOMIC DNA]</scope>
    <source>
        <strain evidence="8 9">SG0.5JP17-16</strain>
        <plasmid evidence="9">Plasmid pTHTHE1601</plasmid>
    </source>
</reference>
<comment type="similarity">
    <text evidence="3">Belongs to the KHG/KDPG aldolase family.</text>
</comment>
<sequence length="207" mass="21623">MEGMDPLAVLAESRLLPLLTVRGGEDLLGLARVLEEEGVGVLEITLRTEKGLEALKALRKSGLLLGAGTVRSPKEAEAALEAGAAFLVSPGLLEEVAALAQARGVPYLPGVLTPTEVGRALALGLSALKFFPAEPFQGARVLKAYAEVFPEVRFLPTGGIKEEHLPHYAALPNLLAVGGSWLLQGDLEAVRAKVRAAKALLSPQAPG</sequence>
<gene>
    <name evidence="8" type="ordered locus">Ththe16_2295</name>
</gene>
<dbReference type="InterPro" id="IPR013785">
    <property type="entry name" value="Aldolase_TIM"/>
</dbReference>
<evidence type="ECO:0000313" key="8">
    <source>
        <dbReference type="EMBL" id="AEG34656.1"/>
    </source>
</evidence>
<accession>F6DJQ9</accession>
<name>F6DJQ9_THETG</name>
<proteinExistence type="inferred from homology"/>
<comment type="subunit">
    <text evidence="4">Homotrimer.</text>
</comment>
<dbReference type="Proteomes" id="UP000009233">
    <property type="component" value="Plasmid pTHTHE1601"/>
</dbReference>
<dbReference type="PROSITE" id="PS00159">
    <property type="entry name" value="ALDOLASE_KDPG_KHG_1"/>
    <property type="match status" value="1"/>
</dbReference>
<evidence type="ECO:0000256" key="3">
    <source>
        <dbReference type="ARBA" id="ARBA00006906"/>
    </source>
</evidence>
<dbReference type="CDD" id="cd00452">
    <property type="entry name" value="KDPG_aldolase"/>
    <property type="match status" value="1"/>
</dbReference>
<dbReference type="SUPFAM" id="SSF51569">
    <property type="entry name" value="Aldolase"/>
    <property type="match status" value="1"/>
</dbReference>
<keyword evidence="7" id="KW-0119">Carbohydrate metabolism</keyword>
<dbReference type="AlphaFoldDB" id="F6DJQ9"/>
<dbReference type="Pfam" id="PF01081">
    <property type="entry name" value="Aldolase"/>
    <property type="match status" value="1"/>
</dbReference>
<evidence type="ECO:0000313" key="9">
    <source>
        <dbReference type="Proteomes" id="UP000009233"/>
    </source>
</evidence>
<geneLocation type="plasmid" evidence="8 9">
    <name>pTHTHE1601</name>
</geneLocation>
<dbReference type="KEGG" id="tts:Ththe16_2295"/>
<evidence type="ECO:0000256" key="5">
    <source>
        <dbReference type="ARBA" id="ARBA00013063"/>
    </source>
</evidence>
<dbReference type="PATRIC" id="fig|762633.3.peg.2298"/>
<dbReference type="GO" id="GO:0008675">
    <property type="term" value="F:2-dehydro-3-deoxy-phosphogluconate aldolase activity"/>
    <property type="evidence" value="ECO:0007669"/>
    <property type="project" value="UniProtKB-EC"/>
</dbReference>
<dbReference type="Gene3D" id="3.20.20.70">
    <property type="entry name" value="Aldolase class I"/>
    <property type="match status" value="1"/>
</dbReference>